<dbReference type="PANTHER" id="PTHR22642:SF20">
    <property type="entry name" value="AMIDOHYDROLASE 3 DOMAIN-CONTAINING PROTEIN"/>
    <property type="match status" value="1"/>
</dbReference>
<dbReference type="PANTHER" id="PTHR22642">
    <property type="entry name" value="IMIDAZOLONEPROPIONASE"/>
    <property type="match status" value="1"/>
</dbReference>
<dbReference type="Proteomes" id="UP000722989">
    <property type="component" value="Unassembled WGS sequence"/>
</dbReference>
<dbReference type="EMBL" id="JAATVY010000007">
    <property type="protein sequence ID" value="NJC70564.1"/>
    <property type="molecule type" value="Genomic_DNA"/>
</dbReference>
<reference evidence="2 3" key="1">
    <citation type="submission" date="2020-03" db="EMBL/GenBank/DDBJ databases">
        <title>WGS of the type strain of Planosporangium spp.</title>
        <authorList>
            <person name="Thawai C."/>
        </authorList>
    </citation>
    <scope>NUCLEOTIDE SEQUENCE [LARGE SCALE GENOMIC DNA]</scope>
    <source>
        <strain evidence="2 3">TBRC 5610</strain>
    </source>
</reference>
<accession>A0ABX0XZH9</accession>
<name>A0ABX0XZH9_9ACTN</name>
<dbReference type="Pfam" id="PF07969">
    <property type="entry name" value="Amidohydro_3"/>
    <property type="match status" value="1"/>
</dbReference>
<dbReference type="RefSeq" id="WP_167925472.1">
    <property type="nucleotide sequence ID" value="NZ_JAATVY010000007.1"/>
</dbReference>
<dbReference type="Gene3D" id="3.20.20.140">
    <property type="entry name" value="Metal-dependent hydrolases"/>
    <property type="match status" value="1"/>
</dbReference>
<sequence>MTVNPAEPAPTATRTAFVGGLVWTHGTGPIAADVLVANGRIVHVGALSADQLETASEVVDLAGGTLLPGFGDGHAHPPFGGLEPQFADVRQDSIEGIVRSVGRYAEANPGLDWIQGWGFDLSLAPAGRFDARWLDEAVPDRPVVLRASDYHTAWCNSEALRRAGITAATPQPQDGEIVLREDGSPLGTLREWGATNLVFDLLPELEHEQVVLALDDATRRFAEAGVTWVQDAWTEPDTVGAYLAAARRGALHTRLNMAFRADPATWRDQVKTFVDRRAEVESAGHDLLTARTVKFFADGVLESGTASLLEPYCDCPHSHGVPNWSADELTAAVTAFDALGFQTHIHAIGDAAVRDALDAIAAATATNPRWDRRPVLAHVQVVHPRDLPRFAELGVIACFQPLWAKLGPVQRALTIPRLGPERSRLQYPIGGIVRSGAPISFGSDWPVTDLNPLVGLTTAVTRQTAAGEPAGGWLPEERLDLPHAVAAYTKGSAYQAFLDDTGAIQVGNRADLCWVMADLREPDLAKLPHARVLGTWVDGRRTR</sequence>
<dbReference type="CDD" id="cd01300">
    <property type="entry name" value="YtcJ_like"/>
    <property type="match status" value="1"/>
</dbReference>
<organism evidence="2 3">
    <name type="scientific">Planosporangium thailandense</name>
    <dbReference type="NCBI Taxonomy" id="765197"/>
    <lineage>
        <taxon>Bacteria</taxon>
        <taxon>Bacillati</taxon>
        <taxon>Actinomycetota</taxon>
        <taxon>Actinomycetes</taxon>
        <taxon>Micromonosporales</taxon>
        <taxon>Micromonosporaceae</taxon>
        <taxon>Planosporangium</taxon>
    </lineage>
</organism>
<proteinExistence type="predicted"/>
<evidence type="ECO:0000259" key="1">
    <source>
        <dbReference type="Pfam" id="PF07969"/>
    </source>
</evidence>
<dbReference type="InterPro" id="IPR033932">
    <property type="entry name" value="YtcJ-like"/>
</dbReference>
<dbReference type="InterPro" id="IPR013108">
    <property type="entry name" value="Amidohydro_3"/>
</dbReference>
<dbReference type="InterPro" id="IPR011059">
    <property type="entry name" value="Metal-dep_hydrolase_composite"/>
</dbReference>
<dbReference type="SUPFAM" id="SSF51338">
    <property type="entry name" value="Composite domain of metallo-dependent hydrolases"/>
    <property type="match status" value="1"/>
</dbReference>
<gene>
    <name evidence="2" type="ORF">HC031_12690</name>
</gene>
<evidence type="ECO:0000313" key="3">
    <source>
        <dbReference type="Proteomes" id="UP000722989"/>
    </source>
</evidence>
<keyword evidence="3" id="KW-1185">Reference proteome</keyword>
<dbReference type="Gene3D" id="3.10.310.70">
    <property type="match status" value="1"/>
</dbReference>
<dbReference type="SUPFAM" id="SSF51556">
    <property type="entry name" value="Metallo-dependent hydrolases"/>
    <property type="match status" value="1"/>
</dbReference>
<feature type="domain" description="Amidohydrolase 3" evidence="1">
    <location>
        <begin position="57"/>
        <end position="541"/>
    </location>
</feature>
<protein>
    <submittedName>
        <fullName evidence="2">Amidohydrolase</fullName>
    </submittedName>
</protein>
<dbReference type="InterPro" id="IPR032466">
    <property type="entry name" value="Metal_Hydrolase"/>
</dbReference>
<dbReference type="Gene3D" id="2.30.40.10">
    <property type="entry name" value="Urease, subunit C, domain 1"/>
    <property type="match status" value="1"/>
</dbReference>
<evidence type="ECO:0000313" key="2">
    <source>
        <dbReference type="EMBL" id="NJC70564.1"/>
    </source>
</evidence>
<comment type="caution">
    <text evidence="2">The sequence shown here is derived from an EMBL/GenBank/DDBJ whole genome shotgun (WGS) entry which is preliminary data.</text>
</comment>